<proteinExistence type="inferred from homology"/>
<dbReference type="Proteomes" id="UP000308760">
    <property type="component" value="Unassembled WGS sequence"/>
</dbReference>
<evidence type="ECO:0000256" key="3">
    <source>
        <dbReference type="ARBA" id="ARBA00023002"/>
    </source>
</evidence>
<reference evidence="9" key="1">
    <citation type="submission" date="2019-04" db="EMBL/GenBank/DDBJ databases">
        <title>Nocardioides xinjiangensis sp. nov.</title>
        <authorList>
            <person name="Liu S."/>
        </authorList>
    </citation>
    <scope>NUCLEOTIDE SEQUENCE [LARGE SCALE GENOMIC DNA]</scope>
    <source>
        <strain evidence="9">18</strain>
    </source>
</reference>
<feature type="transmembrane region" description="Helical" evidence="6">
    <location>
        <begin position="55"/>
        <end position="77"/>
    </location>
</feature>
<sequence>MGIRRDIAADTTRNHLANRPWRKRRIQGMGKSERKQAAEAMRRAQAAEARRRKTLFGVAIGAAVVLIGGLIGLGIWMNRPTEYEVSEPAATTTEDYGVTLGTGPTEVDLYIDYMCPACNQFESTYAEDIQGWLDAGTVTVNYHPLNFLDRLSNGTEFSTRSAAAAVAAADTGEQEFLDYTLALYENQPAENTDGLTDEELIAIGTNEVGLGSDWEQLVNDETYKGWVQEGTEDATANQGIEGTPTAKLNGEVVDAATFADAVNAAIAEAS</sequence>
<evidence type="ECO:0000256" key="1">
    <source>
        <dbReference type="ARBA" id="ARBA00005791"/>
    </source>
</evidence>
<evidence type="ECO:0000256" key="6">
    <source>
        <dbReference type="SAM" id="Phobius"/>
    </source>
</evidence>
<keyword evidence="5" id="KW-0676">Redox-active center</keyword>
<evidence type="ECO:0000256" key="2">
    <source>
        <dbReference type="ARBA" id="ARBA00022729"/>
    </source>
</evidence>
<keyword evidence="6" id="KW-0472">Membrane</keyword>
<keyword evidence="6" id="KW-0812">Transmembrane</keyword>
<dbReference type="InterPro" id="IPR012336">
    <property type="entry name" value="Thioredoxin-like_fold"/>
</dbReference>
<name>A0A4S8QDA2_9ACTN</name>
<dbReference type="OrthoDB" id="117402at2"/>
<dbReference type="AlphaFoldDB" id="A0A4S8QDA2"/>
<dbReference type="Gene3D" id="3.40.30.10">
    <property type="entry name" value="Glutaredoxin"/>
    <property type="match status" value="1"/>
</dbReference>
<evidence type="ECO:0000256" key="4">
    <source>
        <dbReference type="ARBA" id="ARBA00023157"/>
    </source>
</evidence>
<dbReference type="CDD" id="cd02972">
    <property type="entry name" value="DsbA_family"/>
    <property type="match status" value="1"/>
</dbReference>
<keyword evidence="6" id="KW-1133">Transmembrane helix</keyword>
<reference evidence="8 9" key="2">
    <citation type="submission" date="2019-05" db="EMBL/GenBank/DDBJ databases">
        <title>Glycomyces buryatensis sp. nov.</title>
        <authorList>
            <person name="Nikitina E."/>
        </authorList>
    </citation>
    <scope>NUCLEOTIDE SEQUENCE [LARGE SCALE GENOMIC DNA]</scope>
    <source>
        <strain evidence="8 9">18</strain>
    </source>
</reference>
<evidence type="ECO:0000313" key="8">
    <source>
        <dbReference type="EMBL" id="THV42348.1"/>
    </source>
</evidence>
<feature type="domain" description="Thioredoxin-like fold" evidence="7">
    <location>
        <begin position="104"/>
        <end position="266"/>
    </location>
</feature>
<evidence type="ECO:0000256" key="5">
    <source>
        <dbReference type="ARBA" id="ARBA00023284"/>
    </source>
</evidence>
<evidence type="ECO:0000259" key="7">
    <source>
        <dbReference type="Pfam" id="PF13462"/>
    </source>
</evidence>
<evidence type="ECO:0000313" key="9">
    <source>
        <dbReference type="Proteomes" id="UP000308760"/>
    </source>
</evidence>
<keyword evidence="4" id="KW-1015">Disulfide bond</keyword>
<dbReference type="InterPro" id="IPR036249">
    <property type="entry name" value="Thioredoxin-like_sf"/>
</dbReference>
<comment type="caution">
    <text evidence="8">The sequence shown here is derived from an EMBL/GenBank/DDBJ whole genome shotgun (WGS) entry which is preliminary data.</text>
</comment>
<dbReference type="GO" id="GO:0016491">
    <property type="term" value="F:oxidoreductase activity"/>
    <property type="evidence" value="ECO:0007669"/>
    <property type="project" value="UniProtKB-KW"/>
</dbReference>
<dbReference type="PANTHER" id="PTHR13887:SF14">
    <property type="entry name" value="DISULFIDE BOND FORMATION PROTEIN D"/>
    <property type="match status" value="1"/>
</dbReference>
<gene>
    <name evidence="8" type="ORF">FAB82_06740</name>
</gene>
<keyword evidence="9" id="KW-1185">Reference proteome</keyword>
<dbReference type="PANTHER" id="PTHR13887">
    <property type="entry name" value="GLUTATHIONE S-TRANSFERASE KAPPA"/>
    <property type="match status" value="1"/>
</dbReference>
<accession>A0A4S8QDA2</accession>
<dbReference type="Pfam" id="PF13462">
    <property type="entry name" value="Thioredoxin_4"/>
    <property type="match status" value="1"/>
</dbReference>
<comment type="similarity">
    <text evidence="1">Belongs to the thioredoxin family. DsbA subfamily.</text>
</comment>
<protein>
    <submittedName>
        <fullName evidence="8">Disulfide bond formation protein DsbA</fullName>
    </submittedName>
</protein>
<organism evidence="8 9">
    <name type="scientific">Glycomyces buryatensis</name>
    <dbReference type="NCBI Taxonomy" id="2570927"/>
    <lineage>
        <taxon>Bacteria</taxon>
        <taxon>Bacillati</taxon>
        <taxon>Actinomycetota</taxon>
        <taxon>Actinomycetes</taxon>
        <taxon>Glycomycetales</taxon>
        <taxon>Glycomycetaceae</taxon>
        <taxon>Glycomyces</taxon>
    </lineage>
</organism>
<dbReference type="EMBL" id="STGY01000025">
    <property type="protein sequence ID" value="THV42348.1"/>
    <property type="molecule type" value="Genomic_DNA"/>
</dbReference>
<keyword evidence="3" id="KW-0560">Oxidoreductase</keyword>
<keyword evidence="2" id="KW-0732">Signal</keyword>
<dbReference type="SUPFAM" id="SSF52833">
    <property type="entry name" value="Thioredoxin-like"/>
    <property type="match status" value="1"/>
</dbReference>